<evidence type="ECO:0008006" key="4">
    <source>
        <dbReference type="Google" id="ProtNLM"/>
    </source>
</evidence>
<protein>
    <recommendedName>
        <fullName evidence="4">Type II secretion system protein</fullName>
    </recommendedName>
</protein>
<dbReference type="AlphaFoldDB" id="A0A0A8H074"/>
<feature type="transmembrane region" description="Helical" evidence="1">
    <location>
        <begin position="7"/>
        <end position="28"/>
    </location>
</feature>
<dbReference type="InterPro" id="IPR012902">
    <property type="entry name" value="N_methyl_site"/>
</dbReference>
<reference evidence="2 3" key="1">
    <citation type="journal article" date="2014" name="Genome Biol. Evol.">
        <title>Comparative Genomics of the Campylobacter lari Group.</title>
        <authorList>
            <person name="Miller W.G."/>
            <person name="Yee E."/>
            <person name="Chapman M.H."/>
            <person name="Smith T.P."/>
            <person name="Bono J.L."/>
            <person name="Huynh S."/>
            <person name="Parker C.T."/>
            <person name="Vandamme P."/>
            <person name="Luong K."/>
            <person name="Korlach J."/>
        </authorList>
    </citation>
    <scope>NUCLEOTIDE SEQUENCE [LARGE SCALE GENOMIC DNA]</scope>
    <source>
        <strain evidence="2 3">NCTC 12927</strain>
    </source>
</reference>
<dbReference type="Pfam" id="PF07963">
    <property type="entry name" value="N_methyl"/>
    <property type="match status" value="1"/>
</dbReference>
<dbReference type="Proteomes" id="UP000031163">
    <property type="component" value="Chromosome"/>
</dbReference>
<dbReference type="GeneID" id="74431225"/>
<evidence type="ECO:0000313" key="2">
    <source>
        <dbReference type="EMBL" id="AJC87411.1"/>
    </source>
</evidence>
<dbReference type="HOGENOM" id="CLU_098556_0_0_7"/>
<evidence type="ECO:0000313" key="3">
    <source>
        <dbReference type="Proteomes" id="UP000031163"/>
    </source>
</evidence>
<keyword evidence="1" id="KW-0472">Membrane</keyword>
<name>A0A0A8H074_9BACT</name>
<keyword evidence="1" id="KW-1133">Transmembrane helix</keyword>
<gene>
    <name evidence="2" type="ORF">CINS_0412</name>
</gene>
<dbReference type="RefSeq" id="WP_039649438.1">
    <property type="nucleotide sequence ID" value="NZ_CP007770.1"/>
</dbReference>
<evidence type="ECO:0000256" key="1">
    <source>
        <dbReference type="SAM" id="Phobius"/>
    </source>
</evidence>
<organism evidence="2 3">
    <name type="scientific">Campylobacter insulaenigrae NCTC 12927</name>
    <dbReference type="NCBI Taxonomy" id="1031564"/>
    <lineage>
        <taxon>Bacteria</taxon>
        <taxon>Pseudomonadati</taxon>
        <taxon>Campylobacterota</taxon>
        <taxon>Epsilonproteobacteria</taxon>
        <taxon>Campylobacterales</taxon>
        <taxon>Campylobacteraceae</taxon>
        <taxon>Campylobacter</taxon>
    </lineage>
</organism>
<proteinExistence type="predicted"/>
<dbReference type="InterPro" id="IPR045584">
    <property type="entry name" value="Pilin-like"/>
</dbReference>
<sequence length="246" mass="28436">MNKAFTLIELILVCMILSLVFSIAYFYVKPNYLHLGVEQILNDIKYTKHLALMQNDFRTKDFSIAKREWFKAKWQLYFIKSQLATNNEQTYTIFLDKNGDGNANLGKNIINKDREIAIDLLNPNLLMNSGQSGVITQANTKANSKYNIEKSYGISKVLFEGSCKGSTRLVFDSFGRLYSPLKNSSRIYDKLLNFKNDCIIRLSNKEEKHICILINSKTSYAYIPKFESDDKQYFSLNGRYITCDKL</sequence>
<dbReference type="KEGG" id="cis:CINS_0412"/>
<dbReference type="EMBL" id="CP007770">
    <property type="protein sequence ID" value="AJC87411.1"/>
    <property type="molecule type" value="Genomic_DNA"/>
</dbReference>
<dbReference type="NCBIfam" id="TIGR02532">
    <property type="entry name" value="IV_pilin_GFxxxE"/>
    <property type="match status" value="1"/>
</dbReference>
<accession>A0A0A8H074</accession>
<dbReference type="SUPFAM" id="SSF54523">
    <property type="entry name" value="Pili subunits"/>
    <property type="match status" value="1"/>
</dbReference>
<keyword evidence="1" id="KW-0812">Transmembrane</keyword>
<dbReference type="STRING" id="1031564.CINS_0412"/>